<evidence type="ECO:0000256" key="1">
    <source>
        <dbReference type="SAM" id="SignalP"/>
    </source>
</evidence>
<evidence type="ECO:0000259" key="2">
    <source>
        <dbReference type="Pfam" id="PF18962"/>
    </source>
</evidence>
<gene>
    <name evidence="3" type="ORF">GCM10022409_09050</name>
</gene>
<feature type="signal peptide" evidence="1">
    <location>
        <begin position="1"/>
        <end position="24"/>
    </location>
</feature>
<keyword evidence="4" id="KW-1185">Reference proteome</keyword>
<comment type="caution">
    <text evidence="3">The sequence shown here is derived from an EMBL/GenBank/DDBJ whole genome shotgun (WGS) entry which is preliminary data.</text>
</comment>
<dbReference type="RefSeq" id="WP_345050831.1">
    <property type="nucleotide sequence ID" value="NZ_BAABDK010000009.1"/>
</dbReference>
<organism evidence="3 4">
    <name type="scientific">Hymenobacter glaciei</name>
    <dbReference type="NCBI Taxonomy" id="877209"/>
    <lineage>
        <taxon>Bacteria</taxon>
        <taxon>Pseudomonadati</taxon>
        <taxon>Bacteroidota</taxon>
        <taxon>Cytophagia</taxon>
        <taxon>Cytophagales</taxon>
        <taxon>Hymenobacteraceae</taxon>
        <taxon>Hymenobacter</taxon>
    </lineage>
</organism>
<name>A0ABP7TK78_9BACT</name>
<feature type="domain" description="Secretion system C-terminal sorting" evidence="2">
    <location>
        <begin position="404"/>
        <end position="472"/>
    </location>
</feature>
<keyword evidence="1" id="KW-0732">Signal</keyword>
<reference evidence="4" key="1">
    <citation type="journal article" date="2019" name="Int. J. Syst. Evol. Microbiol.">
        <title>The Global Catalogue of Microorganisms (GCM) 10K type strain sequencing project: providing services to taxonomists for standard genome sequencing and annotation.</title>
        <authorList>
            <consortium name="The Broad Institute Genomics Platform"/>
            <consortium name="The Broad Institute Genome Sequencing Center for Infectious Disease"/>
            <person name="Wu L."/>
            <person name="Ma J."/>
        </authorList>
    </citation>
    <scope>NUCLEOTIDE SEQUENCE [LARGE SCALE GENOMIC DNA]</scope>
    <source>
        <strain evidence="4">JCM 17225</strain>
    </source>
</reference>
<feature type="chain" id="PRO_5046339327" description="Secretion system C-terminal sorting domain-containing protein" evidence="1">
    <location>
        <begin position="25"/>
        <end position="481"/>
    </location>
</feature>
<evidence type="ECO:0000313" key="4">
    <source>
        <dbReference type="Proteomes" id="UP001501469"/>
    </source>
</evidence>
<accession>A0ABP7TK78</accession>
<dbReference type="Pfam" id="PF18962">
    <property type="entry name" value="Por_Secre_tail"/>
    <property type="match status" value="1"/>
</dbReference>
<evidence type="ECO:0000313" key="3">
    <source>
        <dbReference type="EMBL" id="GAA4027278.1"/>
    </source>
</evidence>
<dbReference type="Proteomes" id="UP001501469">
    <property type="component" value="Unassembled WGS sequence"/>
</dbReference>
<dbReference type="InterPro" id="IPR026444">
    <property type="entry name" value="Secre_tail"/>
</dbReference>
<dbReference type="NCBIfam" id="TIGR04183">
    <property type="entry name" value="Por_Secre_tail"/>
    <property type="match status" value="1"/>
</dbReference>
<proteinExistence type="predicted"/>
<dbReference type="EMBL" id="BAABDK010000009">
    <property type="protein sequence ID" value="GAA4027278.1"/>
    <property type="molecule type" value="Genomic_DNA"/>
</dbReference>
<protein>
    <recommendedName>
        <fullName evidence="2">Secretion system C-terminal sorting domain-containing protein</fullName>
    </recommendedName>
</protein>
<sequence length="481" mass="49413">MHTNILLAAGALALALGLAAPARAQLTVAGGILTVSPTAEITVTGNVAIMAAGTLDNQGTLRLTGDLGNAGTIGTGAGLWQLNGSVLQTIASSGAGSLATLEVANAVGAVLGTPLNAGVLDLSGGSLRLAGFDFALAGALSNASSTRFVVTDGAGQLRRPVGTTAVDFPVGPAGSSYRPVSLSRSSGTATYAAGVGAGALSAGNSGAPLTTDAVAMRWNVAPPDAVPFTLRVEWQAADELPGFLRSQSALGRWNGAAYALVEPYSAASNLGPYSRTLAGLTLAGTYIVGDQQAPLPVELTRFEARRPANQPRAELRWATASEKNNLGFEVQRQDEGQTTFRRVGFVAGQGTASAPHEYAFSDPNDFQGLSYYRLKQVDQDGTATFSPVRSVAGLPAGAPFTLSVYPNPAHATATIEASGPVPAGLQLQLYSADGRLVWAATWEKPRATTLLPVDGLAEGVYWLRYHSDEGRSGTLKIQVQP</sequence>